<feature type="transmembrane region" description="Helical" evidence="7">
    <location>
        <begin position="120"/>
        <end position="138"/>
    </location>
</feature>
<dbReference type="EMBL" id="CP010802">
    <property type="protein sequence ID" value="ALC17719.1"/>
    <property type="molecule type" value="Genomic_DNA"/>
</dbReference>
<sequence>MPESILLQILTVIGDEIARMWWFFLLSVVLVGVIKGYRLDLRLRDYVNRAGSYGIVLAVGVGMVSPLCACGILPVVISLAMLGTPLAPLIALLVTSPIMGPDALLLTYSGLGLKWAVLKFLGAGVLGLSAGLVVQALVRQGFLAGDQVTLRPVHREDGTLASAYEIGSANGVAVRTMTIVPRASRLRFICDRTLDAALFVGKYLLLAIVLEALIVTLVPLSWITLLVGQKSFVSVLLAGLIGLPLPTNQIPIIPILAGLLERGIDHGAALTLLMAGPVSSLPAILALWGMFRRRVVLVYLGVSLGGAVLLGWGYQLFS</sequence>
<feature type="transmembrane region" description="Helical" evidence="7">
    <location>
        <begin position="86"/>
        <end position="108"/>
    </location>
</feature>
<proteinExistence type="inferred from homology"/>
<feature type="transmembrane region" description="Helical" evidence="7">
    <location>
        <begin position="295"/>
        <end position="314"/>
    </location>
</feature>
<comment type="subcellular location">
    <subcellularLocation>
        <location evidence="1">Cell membrane</location>
        <topology evidence="1">Multi-pass membrane protein</topology>
    </subcellularLocation>
</comment>
<comment type="similarity">
    <text evidence="2">Belongs to the UPF0718 family.</text>
</comment>
<dbReference type="Pfam" id="PF03773">
    <property type="entry name" value="ArsP_1"/>
    <property type="match status" value="1"/>
</dbReference>
<dbReference type="PANTHER" id="PTHR34184:SF4">
    <property type="entry name" value="UPF0718 PROTEIN YCGR"/>
    <property type="match status" value="1"/>
</dbReference>
<keyword evidence="4 7" id="KW-0812">Transmembrane</keyword>
<keyword evidence="9" id="KW-1185">Reference proteome</keyword>
<gene>
    <name evidence="8" type="ORF">DSOUD_2992</name>
</gene>
<keyword evidence="5 7" id="KW-1133">Transmembrane helix</keyword>
<feature type="transmembrane region" description="Helical" evidence="7">
    <location>
        <begin position="266"/>
        <end position="288"/>
    </location>
</feature>
<evidence type="ECO:0008006" key="10">
    <source>
        <dbReference type="Google" id="ProtNLM"/>
    </source>
</evidence>
<evidence type="ECO:0000256" key="1">
    <source>
        <dbReference type="ARBA" id="ARBA00004651"/>
    </source>
</evidence>
<evidence type="ECO:0000256" key="6">
    <source>
        <dbReference type="ARBA" id="ARBA00023136"/>
    </source>
</evidence>
<evidence type="ECO:0000256" key="3">
    <source>
        <dbReference type="ARBA" id="ARBA00022475"/>
    </source>
</evidence>
<dbReference type="KEGG" id="des:DSOUD_2992"/>
<dbReference type="Proteomes" id="UP000057158">
    <property type="component" value="Chromosome"/>
</dbReference>
<protein>
    <recommendedName>
        <fullName evidence="10">Permease</fullName>
    </recommendedName>
</protein>
<dbReference type="PANTHER" id="PTHR34184">
    <property type="entry name" value="UPF0718 PROTEIN YCGR"/>
    <property type="match status" value="1"/>
</dbReference>
<dbReference type="InterPro" id="IPR052923">
    <property type="entry name" value="UPF0718"/>
</dbReference>
<dbReference type="InterPro" id="IPR005524">
    <property type="entry name" value="DUF318"/>
</dbReference>
<dbReference type="RefSeq" id="WP_053551713.1">
    <property type="nucleotide sequence ID" value="NZ_CP010802.1"/>
</dbReference>
<keyword evidence="3" id="KW-1003">Cell membrane</keyword>
<dbReference type="PATRIC" id="fig|1603606.3.peg.3226"/>
<keyword evidence="6 7" id="KW-0472">Membrane</keyword>
<reference evidence="8 9" key="1">
    <citation type="submission" date="2015-07" db="EMBL/GenBank/DDBJ databases">
        <title>Isolation and Genomic Characterization of a Novel Halophilic Metal-Reducing Deltaproteobacterium from the Deep Subsurface.</title>
        <authorList>
            <person name="Badalamenti J.P."/>
            <person name="Summers Z.M."/>
            <person name="Gralnick J.A."/>
            <person name="Bond D.R."/>
        </authorList>
    </citation>
    <scope>NUCLEOTIDE SEQUENCE [LARGE SCALE GENOMIC DNA]</scope>
    <source>
        <strain evidence="8 9">WTL</strain>
    </source>
</reference>
<evidence type="ECO:0000256" key="7">
    <source>
        <dbReference type="SAM" id="Phobius"/>
    </source>
</evidence>
<dbReference type="AlphaFoldDB" id="A0A0M3QGC1"/>
<evidence type="ECO:0000313" key="9">
    <source>
        <dbReference type="Proteomes" id="UP000057158"/>
    </source>
</evidence>
<accession>A0A0M3QGC1</accession>
<feature type="transmembrane region" description="Helical" evidence="7">
    <location>
        <begin position="20"/>
        <end position="38"/>
    </location>
</feature>
<feature type="transmembrane region" description="Helical" evidence="7">
    <location>
        <begin position="50"/>
        <end position="80"/>
    </location>
</feature>
<evidence type="ECO:0000256" key="2">
    <source>
        <dbReference type="ARBA" id="ARBA00006386"/>
    </source>
</evidence>
<feature type="transmembrane region" description="Helical" evidence="7">
    <location>
        <begin position="235"/>
        <end position="260"/>
    </location>
</feature>
<evidence type="ECO:0000256" key="5">
    <source>
        <dbReference type="ARBA" id="ARBA00022989"/>
    </source>
</evidence>
<name>A0A0M3QGC1_9BACT</name>
<dbReference type="STRING" id="1603606.DSOUD_2992"/>
<dbReference type="OrthoDB" id="9777774at2"/>
<feature type="transmembrane region" description="Helical" evidence="7">
    <location>
        <begin position="203"/>
        <end position="228"/>
    </location>
</feature>
<organism evidence="8 9">
    <name type="scientific">Desulfuromonas soudanensis</name>
    <dbReference type="NCBI Taxonomy" id="1603606"/>
    <lineage>
        <taxon>Bacteria</taxon>
        <taxon>Pseudomonadati</taxon>
        <taxon>Thermodesulfobacteriota</taxon>
        <taxon>Desulfuromonadia</taxon>
        <taxon>Desulfuromonadales</taxon>
        <taxon>Desulfuromonadaceae</taxon>
        <taxon>Desulfuromonas</taxon>
    </lineage>
</organism>
<evidence type="ECO:0000256" key="4">
    <source>
        <dbReference type="ARBA" id="ARBA00022692"/>
    </source>
</evidence>
<evidence type="ECO:0000313" key="8">
    <source>
        <dbReference type="EMBL" id="ALC17719.1"/>
    </source>
</evidence>
<dbReference type="GO" id="GO:0005886">
    <property type="term" value="C:plasma membrane"/>
    <property type="evidence" value="ECO:0007669"/>
    <property type="project" value="UniProtKB-SubCell"/>
</dbReference>